<evidence type="ECO:0000313" key="3">
    <source>
        <dbReference type="EMBL" id="KUI67370.1"/>
    </source>
</evidence>
<evidence type="ECO:0000313" key="4">
    <source>
        <dbReference type="Proteomes" id="UP000078559"/>
    </source>
</evidence>
<accession>A0A194VU90</accession>
<evidence type="ECO:0000259" key="2">
    <source>
        <dbReference type="PROSITE" id="PS50234"/>
    </source>
</evidence>
<dbReference type="SUPFAM" id="SSF53300">
    <property type="entry name" value="vWA-like"/>
    <property type="match status" value="1"/>
</dbReference>
<feature type="compositionally biased region" description="Polar residues" evidence="1">
    <location>
        <begin position="472"/>
        <end position="485"/>
    </location>
</feature>
<reference evidence="3" key="1">
    <citation type="submission" date="2014-12" db="EMBL/GenBank/DDBJ databases">
        <title>Genome Sequence of Valsa Canker Pathogens Uncovers a Specific Adaption of Colonization on Woody Bark.</title>
        <authorList>
            <person name="Yin Z."/>
            <person name="Liu H."/>
            <person name="Gao X."/>
            <person name="Li Z."/>
            <person name="Song N."/>
            <person name="Ke X."/>
            <person name="Dai Q."/>
            <person name="Wu Y."/>
            <person name="Sun Y."/>
            <person name="Xu J.-R."/>
            <person name="Kang Z.K."/>
            <person name="Wang L."/>
            <person name="Huang L."/>
        </authorList>
    </citation>
    <scope>NUCLEOTIDE SEQUENCE [LARGE SCALE GENOMIC DNA]</scope>
    <source>
        <strain evidence="3">03-8</strain>
    </source>
</reference>
<dbReference type="AlphaFoldDB" id="A0A194VU90"/>
<feature type="compositionally biased region" description="Polar residues" evidence="1">
    <location>
        <begin position="55"/>
        <end position="78"/>
    </location>
</feature>
<feature type="compositionally biased region" description="Basic and acidic residues" evidence="1">
    <location>
        <begin position="512"/>
        <end position="521"/>
    </location>
</feature>
<dbReference type="PANTHER" id="PTHR34706">
    <property type="entry name" value="SLR1338 PROTEIN"/>
    <property type="match status" value="1"/>
</dbReference>
<dbReference type="EMBL" id="CM003100">
    <property type="protein sequence ID" value="KUI67370.1"/>
    <property type="molecule type" value="Genomic_DNA"/>
</dbReference>
<feature type="domain" description="VWFA" evidence="2">
    <location>
        <begin position="144"/>
        <end position="326"/>
    </location>
</feature>
<sequence length="521" mass="54633">MDSHSNNNSFLRSIKGSIKGKLSRSASNASQGSPTQDRGTPGPQPQSRPVRLSAGATSGQGISANPFSNPYSTASSGTRLPHNEPPPSYSSVTTGGATNPYPYPYPSAPAPAYAVRDPSPTPSRLSAIQVSTPEDPYAFLTSFDTIFVIDDSGSMAGRSWREVQSALSSITPICTAHDADGVDIYFLNHRSPYPAHQAHQTQAQAQGKASGGYANVADASAVERIFTTVRPGGMTPTGTRLNHILKAYLRHYEAAVERAGGDPDATDVKPINLIMITDGVPSDDPESVLLSVAQKLDRLEAPPHQVGVQFFQVGNEAGAAEALRALDDDLADLGGGVRDMVDTVTFNVRGGGASSGGGGGGGDDGSGAMPVLSADGILKTVLGAVDGGAQQQQGGGTGQHGQYLQPQTWDQGGSYGNQGQQQLGANPYGYQQQHWASSYGQPSYGQPSQITSTSPVPPVPPIPPPQARPRTDSSQSWQQPAASTPASTGARQQGAQSSQAWQHQQEQAFQQDLHRREEQQR</sequence>
<dbReference type="Pfam" id="PF00092">
    <property type="entry name" value="VWA"/>
    <property type="match status" value="1"/>
</dbReference>
<feature type="compositionally biased region" description="Gly residues" evidence="1">
    <location>
        <begin position="350"/>
        <end position="365"/>
    </location>
</feature>
<evidence type="ECO:0000256" key="1">
    <source>
        <dbReference type="SAM" id="MobiDB-lite"/>
    </source>
</evidence>
<dbReference type="PANTHER" id="PTHR34706:SF1">
    <property type="entry name" value="VWFA DOMAIN-CONTAINING PROTEIN"/>
    <property type="match status" value="1"/>
</dbReference>
<feature type="region of interest" description="Disordered" evidence="1">
    <location>
        <begin position="350"/>
        <end position="371"/>
    </location>
</feature>
<proteinExistence type="predicted"/>
<feature type="compositionally biased region" description="Polar residues" evidence="1">
    <location>
        <begin position="1"/>
        <end position="11"/>
    </location>
</feature>
<dbReference type="SMART" id="SM00327">
    <property type="entry name" value="VWA"/>
    <property type="match status" value="1"/>
</dbReference>
<dbReference type="OrthoDB" id="2142040at2759"/>
<dbReference type="Proteomes" id="UP000078559">
    <property type="component" value="Chromosome 3"/>
</dbReference>
<feature type="region of interest" description="Disordered" evidence="1">
    <location>
        <begin position="388"/>
        <end position="425"/>
    </location>
</feature>
<feature type="compositionally biased region" description="Pro residues" evidence="1">
    <location>
        <begin position="455"/>
        <end position="467"/>
    </location>
</feature>
<dbReference type="InterPro" id="IPR036465">
    <property type="entry name" value="vWFA_dom_sf"/>
</dbReference>
<feature type="compositionally biased region" description="Low complexity" evidence="1">
    <location>
        <begin position="486"/>
        <end position="511"/>
    </location>
</feature>
<name>A0A194VU90_CYTMA</name>
<organism evidence="3 4">
    <name type="scientific">Cytospora mali</name>
    <name type="common">Apple Valsa canker fungus</name>
    <name type="synonym">Valsa mali</name>
    <dbReference type="NCBI Taxonomy" id="578113"/>
    <lineage>
        <taxon>Eukaryota</taxon>
        <taxon>Fungi</taxon>
        <taxon>Dikarya</taxon>
        <taxon>Ascomycota</taxon>
        <taxon>Pezizomycotina</taxon>
        <taxon>Sordariomycetes</taxon>
        <taxon>Sordariomycetidae</taxon>
        <taxon>Diaporthales</taxon>
        <taxon>Cytosporaceae</taxon>
        <taxon>Cytospora</taxon>
    </lineage>
</organism>
<dbReference type="PROSITE" id="PS50234">
    <property type="entry name" value="VWFA"/>
    <property type="match status" value="1"/>
</dbReference>
<feature type="compositionally biased region" description="Polar residues" evidence="1">
    <location>
        <begin position="24"/>
        <end position="38"/>
    </location>
</feature>
<protein>
    <recommendedName>
        <fullName evidence="2">VWFA domain-containing protein</fullName>
    </recommendedName>
</protein>
<gene>
    <name evidence="3" type="ORF">VM1G_03487</name>
</gene>
<feature type="region of interest" description="Disordered" evidence="1">
    <location>
        <begin position="437"/>
        <end position="521"/>
    </location>
</feature>
<feature type="region of interest" description="Disordered" evidence="1">
    <location>
        <begin position="1"/>
        <end position="95"/>
    </location>
</feature>
<keyword evidence="4" id="KW-1185">Reference proteome</keyword>
<dbReference type="Gene3D" id="3.40.50.410">
    <property type="entry name" value="von Willebrand factor, type A domain"/>
    <property type="match status" value="1"/>
</dbReference>
<dbReference type="InterPro" id="IPR002035">
    <property type="entry name" value="VWF_A"/>
</dbReference>